<proteinExistence type="predicted"/>
<reference evidence="2" key="1">
    <citation type="journal article" date="2019" name="Environ. Microbiol.">
        <title>Fungal ecological strategies reflected in gene transcription - a case study of two litter decomposers.</title>
        <authorList>
            <person name="Barbi F."/>
            <person name="Kohler A."/>
            <person name="Barry K."/>
            <person name="Baskaran P."/>
            <person name="Daum C."/>
            <person name="Fauchery L."/>
            <person name="Ihrmark K."/>
            <person name="Kuo A."/>
            <person name="LaButti K."/>
            <person name="Lipzen A."/>
            <person name="Morin E."/>
            <person name="Grigoriev I.V."/>
            <person name="Henrissat B."/>
            <person name="Lindahl B."/>
            <person name="Martin F."/>
        </authorList>
    </citation>
    <scope>NUCLEOTIDE SEQUENCE</scope>
    <source>
        <strain evidence="2">JB14</strain>
    </source>
</reference>
<dbReference type="Proteomes" id="UP000799118">
    <property type="component" value="Unassembled WGS sequence"/>
</dbReference>
<protein>
    <submittedName>
        <fullName evidence="2">Uncharacterized protein</fullName>
    </submittedName>
</protein>
<feature type="transmembrane region" description="Helical" evidence="1">
    <location>
        <begin position="20"/>
        <end position="44"/>
    </location>
</feature>
<evidence type="ECO:0000313" key="2">
    <source>
        <dbReference type="EMBL" id="KAE9399461.1"/>
    </source>
</evidence>
<feature type="transmembrane region" description="Helical" evidence="1">
    <location>
        <begin position="197"/>
        <end position="219"/>
    </location>
</feature>
<sequence length="352" mass="38146">MTPEDAATLADFGQNIFVDLINLLGTCVMYGLYALSFFTALYVFCTKPVKGRQYKILLTLLITSFLALTGDLIDRSGSHLVSVSFALRNPSTTDLSSNIDTASDEVVSWEAIQYWGPTFTLCVGDSIVLWRAWVILDSGTMQRNLKRYLLGFVLILLGVGNIGKSFAYTFAVNIADAIFDDIGLNIQLSHSAITLDWVSLVVSLAVNAFATFLIGIKAWSLYRSSRDSILSGNSQVKKVLLILIESGLGFCLIQIVYAILNGVEMDNVGEDSGAFFTYVIVTAVANGCSALYPVAIIIIVHMEASPLISSTSNSGPDFTYSLEMQNILTSDMTLSRSTATSCTKVSGSSQKQ</sequence>
<dbReference type="AlphaFoldDB" id="A0A6A4HP78"/>
<feature type="transmembrane region" description="Helical" evidence="1">
    <location>
        <begin position="239"/>
        <end position="260"/>
    </location>
</feature>
<feature type="transmembrane region" description="Helical" evidence="1">
    <location>
        <begin position="148"/>
        <end position="171"/>
    </location>
</feature>
<keyword evidence="3" id="KW-1185">Reference proteome</keyword>
<evidence type="ECO:0000313" key="3">
    <source>
        <dbReference type="Proteomes" id="UP000799118"/>
    </source>
</evidence>
<feature type="transmembrane region" description="Helical" evidence="1">
    <location>
        <begin position="56"/>
        <end position="73"/>
    </location>
</feature>
<feature type="transmembrane region" description="Helical" evidence="1">
    <location>
        <begin position="275"/>
        <end position="300"/>
    </location>
</feature>
<evidence type="ECO:0000256" key="1">
    <source>
        <dbReference type="SAM" id="Phobius"/>
    </source>
</evidence>
<feature type="transmembrane region" description="Helical" evidence="1">
    <location>
        <begin position="114"/>
        <end position="136"/>
    </location>
</feature>
<keyword evidence="1" id="KW-0472">Membrane</keyword>
<dbReference type="OrthoDB" id="2744793at2759"/>
<organism evidence="2 3">
    <name type="scientific">Gymnopus androsaceus JB14</name>
    <dbReference type="NCBI Taxonomy" id="1447944"/>
    <lineage>
        <taxon>Eukaryota</taxon>
        <taxon>Fungi</taxon>
        <taxon>Dikarya</taxon>
        <taxon>Basidiomycota</taxon>
        <taxon>Agaricomycotina</taxon>
        <taxon>Agaricomycetes</taxon>
        <taxon>Agaricomycetidae</taxon>
        <taxon>Agaricales</taxon>
        <taxon>Marasmiineae</taxon>
        <taxon>Omphalotaceae</taxon>
        <taxon>Gymnopus</taxon>
    </lineage>
</organism>
<dbReference type="EMBL" id="ML769469">
    <property type="protein sequence ID" value="KAE9399461.1"/>
    <property type="molecule type" value="Genomic_DNA"/>
</dbReference>
<name>A0A6A4HP78_9AGAR</name>
<gene>
    <name evidence="2" type="ORF">BT96DRAFT_1019481</name>
</gene>
<keyword evidence="1" id="KW-1133">Transmembrane helix</keyword>
<accession>A0A6A4HP78</accession>
<keyword evidence="1" id="KW-0812">Transmembrane</keyword>